<reference evidence="2" key="1">
    <citation type="submission" date="2023-06" db="EMBL/GenBank/DDBJ databases">
        <authorList>
            <consortium name="Lawrence Berkeley National Laboratory"/>
            <person name="Ahrendt S."/>
            <person name="Sahu N."/>
            <person name="Indic B."/>
            <person name="Wong-Bajracharya J."/>
            <person name="Merenyi Z."/>
            <person name="Ke H.-M."/>
            <person name="Monk M."/>
            <person name="Kocsube S."/>
            <person name="Drula E."/>
            <person name="Lipzen A."/>
            <person name="Balint B."/>
            <person name="Henrissat B."/>
            <person name="Andreopoulos B."/>
            <person name="Martin F.M."/>
            <person name="Harder C.B."/>
            <person name="Rigling D."/>
            <person name="Ford K.L."/>
            <person name="Foster G.D."/>
            <person name="Pangilinan J."/>
            <person name="Papanicolaou A."/>
            <person name="Barry K."/>
            <person name="LaButti K."/>
            <person name="Viragh M."/>
            <person name="Koriabine M."/>
            <person name="Yan M."/>
            <person name="Riley R."/>
            <person name="Champramary S."/>
            <person name="Plett K.L."/>
            <person name="Tsai I.J."/>
            <person name="Slot J."/>
            <person name="Sipos G."/>
            <person name="Plett J."/>
            <person name="Nagy L.G."/>
            <person name="Grigoriev I.V."/>
        </authorList>
    </citation>
    <scope>NUCLEOTIDE SEQUENCE</scope>
    <source>
        <strain evidence="2">CCBAS 213</strain>
    </source>
</reference>
<dbReference type="Proteomes" id="UP001175211">
    <property type="component" value="Unassembled WGS sequence"/>
</dbReference>
<dbReference type="GeneID" id="85352304"/>
<feature type="compositionally biased region" description="Basic and acidic residues" evidence="1">
    <location>
        <begin position="174"/>
        <end position="190"/>
    </location>
</feature>
<gene>
    <name evidence="2" type="ORF">EV420DRAFT_1326493</name>
</gene>
<protein>
    <submittedName>
        <fullName evidence="2">Uncharacterized protein</fullName>
    </submittedName>
</protein>
<feature type="non-terminal residue" evidence="2">
    <location>
        <position position="516"/>
    </location>
</feature>
<comment type="caution">
    <text evidence="2">The sequence shown here is derived from an EMBL/GenBank/DDBJ whole genome shotgun (WGS) entry which is preliminary data.</text>
</comment>
<dbReference type="EMBL" id="JAUEPS010000004">
    <property type="protein sequence ID" value="KAK0466086.1"/>
    <property type="molecule type" value="Genomic_DNA"/>
</dbReference>
<sequence length="516" mass="57109">MIPHFGEYITIKLDPVASLQSLNDEEVTKACSVLEAKTYVACATYLFSFPLPGVDWISVGLHLVSQGLPEPGPYGFTMADMSVPIFPTTAHPLSRRSVKPGTPLPWPDCFHPSLGTARCRVKNDFTIGDPWPDSPYQLDSHDQIVLEKYFREDSERREVYAQAQGPAGAPLKESPSRTDDAGVDVDEQREPSIAPSTQDAESRYCQSEKDAPISRPKRFSSLSSLLGGLLAKALSFVPCLRADFVDDDDNASVWSSDPIFSLNIFGNSPPDTMPVVNVSDDLTSVVLPINDPWGFIYEVKALQKIEEEYHERVKAKVQADIGRARQKDEDLHARLQSKMPNRGSSPNEGDTVLPVSAAKEYVVLKLDPVASLESLNDPEATKACQALETKNYVACVTYLLSFSLPGVEYVSVNMTLLSQGLSKEHQEYLVTPDMSVPVLPNISNQLSRPPLMPTTPLPWSDCYHSTQAVATCRIRSDLTIGKPWPNPKYQLKGRELFLLSQGYCREDGDRRAAMKE</sequence>
<feature type="compositionally biased region" description="Basic and acidic residues" evidence="1">
    <location>
        <begin position="200"/>
        <end position="212"/>
    </location>
</feature>
<accession>A0AA39NI57</accession>
<keyword evidence="3" id="KW-1185">Reference proteome</keyword>
<evidence type="ECO:0000313" key="2">
    <source>
        <dbReference type="EMBL" id="KAK0466086.1"/>
    </source>
</evidence>
<feature type="region of interest" description="Disordered" evidence="1">
    <location>
        <begin position="158"/>
        <end position="214"/>
    </location>
</feature>
<name>A0AA39NI57_ARMTA</name>
<dbReference type="AlphaFoldDB" id="A0AA39NI57"/>
<evidence type="ECO:0000313" key="3">
    <source>
        <dbReference type="Proteomes" id="UP001175211"/>
    </source>
</evidence>
<organism evidence="2 3">
    <name type="scientific">Armillaria tabescens</name>
    <name type="common">Ringless honey mushroom</name>
    <name type="synonym">Agaricus tabescens</name>
    <dbReference type="NCBI Taxonomy" id="1929756"/>
    <lineage>
        <taxon>Eukaryota</taxon>
        <taxon>Fungi</taxon>
        <taxon>Dikarya</taxon>
        <taxon>Basidiomycota</taxon>
        <taxon>Agaricomycotina</taxon>
        <taxon>Agaricomycetes</taxon>
        <taxon>Agaricomycetidae</taxon>
        <taxon>Agaricales</taxon>
        <taxon>Marasmiineae</taxon>
        <taxon>Physalacriaceae</taxon>
        <taxon>Desarmillaria</taxon>
    </lineage>
</organism>
<proteinExistence type="predicted"/>
<evidence type="ECO:0000256" key="1">
    <source>
        <dbReference type="SAM" id="MobiDB-lite"/>
    </source>
</evidence>
<dbReference type="RefSeq" id="XP_060336913.1">
    <property type="nucleotide sequence ID" value="XM_060468756.1"/>
</dbReference>